<dbReference type="InterPro" id="IPR013520">
    <property type="entry name" value="Ribonucl_H"/>
</dbReference>
<dbReference type="GO" id="GO:0070336">
    <property type="term" value="F:flap-structured DNA binding"/>
    <property type="evidence" value="ECO:0007669"/>
    <property type="project" value="TreeGrafter"/>
</dbReference>
<dbReference type="GO" id="GO:0003887">
    <property type="term" value="F:DNA-directed DNA polymerase activity"/>
    <property type="evidence" value="ECO:0007669"/>
    <property type="project" value="UniProtKB-EC"/>
</dbReference>
<keyword evidence="7" id="KW-0378">Hydrolase</keyword>
<evidence type="ECO:0000256" key="6">
    <source>
        <dbReference type="ARBA" id="ARBA00022723"/>
    </source>
</evidence>
<evidence type="ECO:0000259" key="15">
    <source>
        <dbReference type="SMART" id="SM00990"/>
    </source>
</evidence>
<evidence type="ECO:0000256" key="7">
    <source>
        <dbReference type="ARBA" id="ARBA00022801"/>
    </source>
</evidence>
<reference evidence="16 17" key="1">
    <citation type="submission" date="2016-10" db="EMBL/GenBank/DDBJ databases">
        <title>Pseudoalteromonas amylolytica sp. nov., isolated from the surface seawater.</title>
        <authorList>
            <person name="Wu Y.-H."/>
            <person name="Cheng H."/>
            <person name="Jin X.-B."/>
            <person name="Wang C.-S."/>
            <person name="Xu X.-W."/>
        </authorList>
    </citation>
    <scope>NUCLEOTIDE SEQUENCE [LARGE SCALE GENOMIC DNA]</scope>
    <source>
        <strain evidence="16 17">JCM 12483</strain>
    </source>
</reference>
<dbReference type="InterPro" id="IPR033315">
    <property type="entry name" value="Fan1-like"/>
</dbReference>
<evidence type="ECO:0000313" key="16">
    <source>
        <dbReference type="EMBL" id="OHU94533.1"/>
    </source>
</evidence>
<dbReference type="Gene3D" id="3.40.1350.10">
    <property type="match status" value="1"/>
</dbReference>
<dbReference type="EMBL" id="MNAN01000034">
    <property type="protein sequence ID" value="OHU94533.1"/>
    <property type="molecule type" value="Genomic_DNA"/>
</dbReference>
<dbReference type="NCBIfam" id="TIGR00573">
    <property type="entry name" value="dnaq"/>
    <property type="match status" value="1"/>
</dbReference>
<comment type="subunit">
    <text evidence="12">DNA polymerase III contains a core (composed of alpha, epsilon and theta chains) that associates with a tau subunit. This core dimerizes to form the POLIII' complex. PolIII' associates with the gamma complex (composed of gamma, delta, delta', psi and chi chains) and with the beta chain to form the complete DNA polymerase III complex.</text>
</comment>
<dbReference type="GO" id="GO:0004528">
    <property type="term" value="F:phosphodiesterase I activity"/>
    <property type="evidence" value="ECO:0007669"/>
    <property type="project" value="UniProtKB-EC"/>
</dbReference>
<dbReference type="AlphaFoldDB" id="A0A1S1N018"/>
<sequence>MQKQLPEKYYLDHYNEFVEFIILSNGHLLSAQDKLTLERIEKLTEYERCLLVRLLNRKSKFVAYDSLNYAEISNLELALAGLRDNQFISDVTEQDYHTWLDVLTKTELQDISLHTQLSGYPARSAKKSVWLDFVRQYVEFANIEQHIVLNRYLCVEIAPLFDYLLFLFFNRLETNLSQFSMRDLGVMKTHSEVNPASYFGDYQQAQCAFEYAQLYKSLGDITQERARDLCSTLLNRKFDFELHEQASYRQDKLFYKLACLLEKQNPQQSVRLLARCSSSKAHEKRLRLMFSLQEREQCREQLEAILGEPNDESLLLFAKDFLLRKFQQKRTSILTDLLRENVDEIALDEAYKGRTEQGVIAYYAHHGIRSWHTENQLWLALFSIVFWRELFEHELSMAVNEFERYPQLLKFNRFYDVLAQDIEYKLEQINQASCFKSWLLKQMTRYFNQQNSLFVWHDELVEQLLILAESAPLSALISLLRAMSQDFKNLKDGYPDLMVLEGNTLRFEEIKAPGDSLRRNQLVSINRLTQCGFDVKVQRTRWQFDPNQAYVVVDIETTGGKNQFDRITEIALVRIEGGEIVSTWQSLVNPKRSIPKYITQLTAIDNTMVADAPEFSDIANKVAAVCEKAIFVAHNVNFDMGFLKQEFQRVGMTFSKPKLCTVQLARKYLPGHSSYSLGKLCAALGIELKQHHRALEDALAAAKLLLLVNSVRQVEETQL</sequence>
<name>A0A1S1N018_9GAMM</name>
<dbReference type="SMART" id="SM00990">
    <property type="entry name" value="VRR_NUC"/>
    <property type="match status" value="1"/>
</dbReference>
<dbReference type="InterPro" id="IPR011856">
    <property type="entry name" value="tRNA_endonuc-like_dom_sf"/>
</dbReference>
<dbReference type="GO" id="GO:0008409">
    <property type="term" value="F:5'-3' exonuclease activity"/>
    <property type="evidence" value="ECO:0007669"/>
    <property type="project" value="TreeGrafter"/>
</dbReference>
<dbReference type="PANTHER" id="PTHR15749">
    <property type="entry name" value="FANCONI-ASSOCIATED NUCLEASE 1"/>
    <property type="match status" value="1"/>
</dbReference>
<evidence type="ECO:0000313" key="17">
    <source>
        <dbReference type="Proteomes" id="UP000180253"/>
    </source>
</evidence>
<dbReference type="InterPro" id="IPR012337">
    <property type="entry name" value="RNaseH-like_sf"/>
</dbReference>
<dbReference type="SUPFAM" id="SSF53098">
    <property type="entry name" value="Ribonuclease H-like"/>
    <property type="match status" value="1"/>
</dbReference>
<organism evidence="16 17">
    <name type="scientific">Pseudoalteromonas byunsanensis</name>
    <dbReference type="NCBI Taxonomy" id="327939"/>
    <lineage>
        <taxon>Bacteria</taxon>
        <taxon>Pseudomonadati</taxon>
        <taxon>Pseudomonadota</taxon>
        <taxon>Gammaproteobacteria</taxon>
        <taxon>Alteromonadales</taxon>
        <taxon>Pseudoalteromonadaceae</taxon>
        <taxon>Pseudoalteromonas</taxon>
    </lineage>
</organism>
<feature type="domain" description="VRR-NUC" evidence="15">
    <location>
        <begin position="440"/>
        <end position="542"/>
    </location>
</feature>
<dbReference type="InterPro" id="IPR036397">
    <property type="entry name" value="RNaseH_sf"/>
</dbReference>
<gene>
    <name evidence="16" type="ORF">BIW53_15835</name>
</gene>
<dbReference type="InterPro" id="IPR049125">
    <property type="entry name" value="FAN1-like_WH"/>
</dbReference>
<evidence type="ECO:0000256" key="4">
    <source>
        <dbReference type="ARBA" id="ARBA00005533"/>
    </source>
</evidence>
<dbReference type="Pfam" id="PF21315">
    <property type="entry name" value="FAN1_HTH"/>
    <property type="match status" value="1"/>
</dbReference>
<dbReference type="Pfam" id="PF00929">
    <property type="entry name" value="RNase_T"/>
    <property type="match status" value="1"/>
</dbReference>
<dbReference type="OrthoDB" id="9803913at2"/>
<keyword evidence="5" id="KW-0540">Nuclease</keyword>
<comment type="similarity">
    <text evidence="4">Belongs to the FAN1 family.</text>
</comment>
<evidence type="ECO:0000259" key="14">
    <source>
        <dbReference type="SMART" id="SM00479"/>
    </source>
</evidence>
<evidence type="ECO:0000256" key="12">
    <source>
        <dbReference type="ARBA" id="ARBA00026073"/>
    </source>
</evidence>
<keyword evidence="9" id="KW-0460">Magnesium</keyword>
<dbReference type="Proteomes" id="UP000180253">
    <property type="component" value="Unassembled WGS sequence"/>
</dbReference>
<dbReference type="GO" id="GO:0046872">
    <property type="term" value="F:metal ion binding"/>
    <property type="evidence" value="ECO:0007669"/>
    <property type="project" value="UniProtKB-KW"/>
</dbReference>
<keyword evidence="10" id="KW-0464">Manganese</keyword>
<dbReference type="CDD" id="cd06127">
    <property type="entry name" value="DEDDh"/>
    <property type="match status" value="1"/>
</dbReference>
<dbReference type="Pfam" id="PF08774">
    <property type="entry name" value="VRR_NUC"/>
    <property type="match status" value="1"/>
</dbReference>
<evidence type="ECO:0000256" key="1">
    <source>
        <dbReference type="ARBA" id="ARBA00000983"/>
    </source>
</evidence>
<feature type="domain" description="Exonuclease" evidence="14">
    <location>
        <begin position="549"/>
        <end position="714"/>
    </location>
</feature>
<dbReference type="STRING" id="327939.BIW53_15835"/>
<dbReference type="GO" id="GO:0006260">
    <property type="term" value="P:DNA replication"/>
    <property type="evidence" value="ECO:0007669"/>
    <property type="project" value="InterPro"/>
</dbReference>
<evidence type="ECO:0000256" key="13">
    <source>
        <dbReference type="ARBA" id="ARBA00049244"/>
    </source>
</evidence>
<dbReference type="GO" id="GO:0036297">
    <property type="term" value="P:interstrand cross-link repair"/>
    <property type="evidence" value="ECO:0007669"/>
    <property type="project" value="InterPro"/>
</dbReference>
<comment type="function">
    <text evidence="11">DNA polymerase III is a complex, multichain enzyme responsible for most of the replicative synthesis in bacteria. The epsilon subunit contain the editing function and is a proofreading 3'-5' exonuclease.</text>
</comment>
<comment type="catalytic activity">
    <reaction evidence="13">
        <text>DNA(n) + a 2'-deoxyribonucleoside 5'-triphosphate = DNA(n+1) + diphosphate</text>
        <dbReference type="Rhea" id="RHEA:22508"/>
        <dbReference type="Rhea" id="RHEA-COMP:17339"/>
        <dbReference type="Rhea" id="RHEA-COMP:17340"/>
        <dbReference type="ChEBI" id="CHEBI:33019"/>
        <dbReference type="ChEBI" id="CHEBI:61560"/>
        <dbReference type="ChEBI" id="CHEBI:173112"/>
        <dbReference type="EC" id="2.7.7.7"/>
    </reaction>
</comment>
<evidence type="ECO:0000256" key="8">
    <source>
        <dbReference type="ARBA" id="ARBA00022839"/>
    </source>
</evidence>
<dbReference type="SMART" id="SM00479">
    <property type="entry name" value="EXOIII"/>
    <property type="match status" value="1"/>
</dbReference>
<comment type="cofactor">
    <cofactor evidence="3">
        <name>Mg(2+)</name>
        <dbReference type="ChEBI" id="CHEBI:18420"/>
    </cofactor>
</comment>
<dbReference type="PANTHER" id="PTHR15749:SF4">
    <property type="entry name" value="FANCONI-ASSOCIATED NUCLEASE 1"/>
    <property type="match status" value="1"/>
</dbReference>
<dbReference type="InterPro" id="IPR006054">
    <property type="entry name" value="DnaQ"/>
</dbReference>
<comment type="cofactor">
    <cofactor evidence="2">
        <name>Mn(2+)</name>
        <dbReference type="ChEBI" id="CHEBI:29035"/>
    </cofactor>
</comment>
<dbReference type="InterPro" id="IPR014883">
    <property type="entry name" value="VRR_NUC"/>
</dbReference>
<evidence type="ECO:0000256" key="9">
    <source>
        <dbReference type="ARBA" id="ARBA00022842"/>
    </source>
</evidence>
<dbReference type="Gene3D" id="3.30.420.10">
    <property type="entry name" value="Ribonuclease H-like superfamily/Ribonuclease H"/>
    <property type="match status" value="1"/>
</dbReference>
<proteinExistence type="inferred from homology"/>
<evidence type="ECO:0000256" key="2">
    <source>
        <dbReference type="ARBA" id="ARBA00001936"/>
    </source>
</evidence>
<evidence type="ECO:0000256" key="10">
    <source>
        <dbReference type="ARBA" id="ARBA00023211"/>
    </source>
</evidence>
<dbReference type="FunFam" id="3.30.420.10:FF:000045">
    <property type="entry name" value="3'-5' exonuclease DinG"/>
    <property type="match status" value="1"/>
</dbReference>
<evidence type="ECO:0000256" key="3">
    <source>
        <dbReference type="ARBA" id="ARBA00001946"/>
    </source>
</evidence>
<evidence type="ECO:0000256" key="5">
    <source>
        <dbReference type="ARBA" id="ARBA00022722"/>
    </source>
</evidence>
<keyword evidence="6" id="KW-0479">Metal-binding</keyword>
<dbReference type="GO" id="GO:0017108">
    <property type="term" value="F:5'-flap endonuclease activity"/>
    <property type="evidence" value="ECO:0007669"/>
    <property type="project" value="TreeGrafter"/>
</dbReference>
<comment type="catalytic activity">
    <reaction evidence="1">
        <text>Hydrolytically removes 5'-nucleotides successively from the 3'-hydroxy termini of 3'-hydroxy-terminated oligonucleotides.</text>
        <dbReference type="EC" id="3.1.4.1"/>
    </reaction>
</comment>
<keyword evidence="8" id="KW-0269">Exonuclease</keyword>
<keyword evidence="17" id="KW-1185">Reference proteome</keyword>
<comment type="caution">
    <text evidence="16">The sequence shown here is derived from an EMBL/GenBank/DDBJ whole genome shotgun (WGS) entry which is preliminary data.</text>
</comment>
<evidence type="ECO:0000256" key="11">
    <source>
        <dbReference type="ARBA" id="ARBA00025483"/>
    </source>
</evidence>
<protein>
    <submittedName>
        <fullName evidence="16">Uncharacterized protein</fullName>
    </submittedName>
</protein>
<accession>A0A1S1N018</accession>
<dbReference type="RefSeq" id="WP_070993001.1">
    <property type="nucleotide sequence ID" value="NZ_CBCSHD010000010.1"/>
</dbReference>